<keyword evidence="7" id="KW-0276">Fatty acid metabolism</keyword>
<evidence type="ECO:0000256" key="6">
    <source>
        <dbReference type="ARBA" id="ARBA00022767"/>
    </source>
</evidence>
<keyword evidence="9" id="KW-0560">Oxidoreductase</keyword>
<evidence type="ECO:0000256" key="12">
    <source>
        <dbReference type="SAM" id="MobiDB-lite"/>
    </source>
</evidence>
<evidence type="ECO:0000256" key="4">
    <source>
        <dbReference type="ARBA" id="ARBA00022630"/>
    </source>
</evidence>
<evidence type="ECO:0000256" key="8">
    <source>
        <dbReference type="ARBA" id="ARBA00022857"/>
    </source>
</evidence>
<keyword evidence="11" id="KW-0275">Fatty acid biosynthesis</keyword>
<keyword evidence="15" id="KW-1185">Reference proteome</keyword>
<accession>A0A6G1DZU7</accession>
<dbReference type="AlphaFoldDB" id="A0A6G1DZU7"/>
<dbReference type="Proteomes" id="UP000479710">
    <property type="component" value="Unassembled WGS sequence"/>
</dbReference>
<keyword evidence="3" id="KW-0444">Lipid biosynthesis</keyword>
<keyword evidence="8" id="KW-0521">NADP</keyword>
<proteinExistence type="inferred from homology"/>
<keyword evidence="5" id="KW-0288">FMN</keyword>
<dbReference type="InterPro" id="IPR001155">
    <property type="entry name" value="OxRdtase_FMN_N"/>
</dbReference>
<dbReference type="InterPro" id="IPR013785">
    <property type="entry name" value="Aldolase_TIM"/>
</dbReference>
<dbReference type="OrthoDB" id="1663137at2759"/>
<evidence type="ECO:0000256" key="7">
    <source>
        <dbReference type="ARBA" id="ARBA00022832"/>
    </source>
</evidence>
<keyword evidence="10" id="KW-0443">Lipid metabolism</keyword>
<dbReference type="GO" id="GO:0031408">
    <property type="term" value="P:oxylipin biosynthetic process"/>
    <property type="evidence" value="ECO:0007669"/>
    <property type="project" value="UniProtKB-KW"/>
</dbReference>
<dbReference type="CDD" id="cd02933">
    <property type="entry name" value="OYE_like_FMN"/>
    <property type="match status" value="1"/>
</dbReference>
<keyword evidence="4" id="KW-0285">Flavoprotein</keyword>
<name>A0A6G1DZU7_9ORYZ</name>
<dbReference type="GO" id="GO:0016491">
    <property type="term" value="F:oxidoreductase activity"/>
    <property type="evidence" value="ECO:0007669"/>
    <property type="project" value="UniProtKB-KW"/>
</dbReference>
<evidence type="ECO:0000259" key="13">
    <source>
        <dbReference type="Pfam" id="PF00724"/>
    </source>
</evidence>
<reference evidence="14 15" key="1">
    <citation type="submission" date="2019-11" db="EMBL/GenBank/DDBJ databases">
        <title>Whole genome sequence of Oryza granulata.</title>
        <authorList>
            <person name="Li W."/>
        </authorList>
    </citation>
    <scope>NUCLEOTIDE SEQUENCE [LARGE SCALE GENOMIC DNA]</scope>
    <source>
        <strain evidence="15">cv. Menghai</strain>
        <tissue evidence="14">Leaf</tissue>
    </source>
</reference>
<feature type="compositionally biased region" description="Polar residues" evidence="12">
    <location>
        <begin position="1"/>
        <end position="25"/>
    </location>
</feature>
<keyword evidence="6" id="KW-0925">Oxylipin biosynthesis</keyword>
<evidence type="ECO:0000256" key="11">
    <source>
        <dbReference type="ARBA" id="ARBA00023160"/>
    </source>
</evidence>
<dbReference type="GO" id="GO:0010181">
    <property type="term" value="F:FMN binding"/>
    <property type="evidence" value="ECO:0007669"/>
    <property type="project" value="InterPro"/>
</dbReference>
<dbReference type="Gene3D" id="3.20.20.70">
    <property type="entry name" value="Aldolase class I"/>
    <property type="match status" value="1"/>
</dbReference>
<dbReference type="PANTHER" id="PTHR22893">
    <property type="entry name" value="NADH OXIDOREDUCTASE-RELATED"/>
    <property type="match status" value="1"/>
</dbReference>
<evidence type="ECO:0000313" key="14">
    <source>
        <dbReference type="EMBL" id="KAF0918049.1"/>
    </source>
</evidence>
<evidence type="ECO:0000256" key="2">
    <source>
        <dbReference type="ARBA" id="ARBA00005979"/>
    </source>
</evidence>
<gene>
    <name evidence="14" type="ORF">E2562_021740</name>
</gene>
<feature type="region of interest" description="Disordered" evidence="12">
    <location>
        <begin position="1"/>
        <end position="32"/>
    </location>
</feature>
<organism evidence="14 15">
    <name type="scientific">Oryza meyeriana var. granulata</name>
    <dbReference type="NCBI Taxonomy" id="110450"/>
    <lineage>
        <taxon>Eukaryota</taxon>
        <taxon>Viridiplantae</taxon>
        <taxon>Streptophyta</taxon>
        <taxon>Embryophyta</taxon>
        <taxon>Tracheophyta</taxon>
        <taxon>Spermatophyta</taxon>
        <taxon>Magnoliopsida</taxon>
        <taxon>Liliopsida</taxon>
        <taxon>Poales</taxon>
        <taxon>Poaceae</taxon>
        <taxon>BOP clade</taxon>
        <taxon>Oryzoideae</taxon>
        <taxon>Oryzeae</taxon>
        <taxon>Oryzinae</taxon>
        <taxon>Oryza</taxon>
        <taxon>Oryza meyeriana</taxon>
    </lineage>
</organism>
<evidence type="ECO:0000256" key="1">
    <source>
        <dbReference type="ARBA" id="ARBA00001917"/>
    </source>
</evidence>
<evidence type="ECO:0000313" key="15">
    <source>
        <dbReference type="Proteomes" id="UP000479710"/>
    </source>
</evidence>
<comment type="cofactor">
    <cofactor evidence="1">
        <name>FMN</name>
        <dbReference type="ChEBI" id="CHEBI:58210"/>
    </cofactor>
</comment>
<evidence type="ECO:0000256" key="9">
    <source>
        <dbReference type="ARBA" id="ARBA00023002"/>
    </source>
</evidence>
<dbReference type="GO" id="GO:0009695">
    <property type="term" value="P:jasmonic acid biosynthetic process"/>
    <property type="evidence" value="ECO:0007669"/>
    <property type="project" value="UniProtKB-ARBA"/>
</dbReference>
<dbReference type="EMBL" id="SPHZ02000005">
    <property type="protein sequence ID" value="KAF0918049.1"/>
    <property type="molecule type" value="Genomic_DNA"/>
</dbReference>
<evidence type="ECO:0000256" key="3">
    <source>
        <dbReference type="ARBA" id="ARBA00022516"/>
    </source>
</evidence>
<evidence type="ECO:0000256" key="5">
    <source>
        <dbReference type="ARBA" id="ARBA00022643"/>
    </source>
</evidence>
<protein>
    <recommendedName>
        <fullName evidence="13">NADH:flavin oxidoreductase/NADH oxidase N-terminal domain-containing protein</fullName>
    </recommendedName>
</protein>
<dbReference type="FunFam" id="3.20.20.70:FF:000073">
    <property type="entry name" value="12-oxophytodienoate reductase 3"/>
    <property type="match status" value="1"/>
</dbReference>
<comment type="similarity">
    <text evidence="2">Belongs to the NADH:flavin oxidoreductase/NADH oxidase family.</text>
</comment>
<feature type="domain" description="NADH:flavin oxidoreductase/NADH oxidase N-terminal" evidence="13">
    <location>
        <begin position="108"/>
        <end position="439"/>
    </location>
</feature>
<evidence type="ECO:0000256" key="10">
    <source>
        <dbReference type="ARBA" id="ARBA00023098"/>
    </source>
</evidence>
<dbReference type="Pfam" id="PF00724">
    <property type="entry name" value="Oxidored_FMN"/>
    <property type="match status" value="1"/>
</dbReference>
<comment type="caution">
    <text evidence="14">The sequence shown here is derived from an EMBL/GenBank/DDBJ whole genome shotgun (WGS) entry which is preliminary data.</text>
</comment>
<sequence length="470" mass="52409">MSCRSTFAGRQTSARNRQSKLSPANQLFGRPDKSTRTPLLFLAKKEHYYYDTNSLYKERISGRTSSPSAPLSRHLALKKQSITKRQKPVVRSVEAVTYTHIMEASTPLLTPYKMGQFDLAHRVVLAPMTRCRSHGNMPRPHNAVYYAQRAAPGALLVAEACAVSETARGYPDVPGLWSAEQVEAWRHVVDAVHSKGAVFFCQLWHTGRVSPTEFQPNGQAPISSTDKQVTPQVSHDGHVLEFAPPRRLKTEEIPNIVDDFRIAARNAIEAGFDGVEIHGANGYLIDQFMKDSVNDRTDAYGGSIESRCRFAAEVITAVANEIGAHRLGLRLSPFADYMDCYDSDPETLALHVVGLMNDLGVLYCHMIEPRMCVAGEDGSKPVIPHRLLPFRKAFKGTFMVNGGYDREEGDKAVADGYADLVAYGRLFLANPDLPERFRRKAGLNKYDRSTFYTSDPVLGYTDYPFLDNQN</sequence>
<dbReference type="InterPro" id="IPR045247">
    <property type="entry name" value="Oye-like"/>
</dbReference>
<dbReference type="PANTHER" id="PTHR22893:SF96">
    <property type="entry name" value="12-OXOPHYTODIENOATE REDUCTASE 10-RELATED"/>
    <property type="match status" value="1"/>
</dbReference>
<dbReference type="SUPFAM" id="SSF51395">
    <property type="entry name" value="FMN-linked oxidoreductases"/>
    <property type="match status" value="1"/>
</dbReference>